<sequence length="53" mass="6238">MCIPANVGCPQRTTTELNTFLSRQVHRRRKRRHSPTELSTTIKKKFLAHTDFK</sequence>
<accession>A0A3P6SXQ9</accession>
<keyword evidence="2" id="KW-1185">Reference proteome</keyword>
<reference evidence="1 2" key="1">
    <citation type="submission" date="2018-11" db="EMBL/GenBank/DDBJ databases">
        <authorList>
            <consortium name="Pathogen Informatics"/>
        </authorList>
    </citation>
    <scope>NUCLEOTIDE SEQUENCE [LARGE SCALE GENOMIC DNA]</scope>
</reference>
<evidence type="ECO:0000313" key="2">
    <source>
        <dbReference type="Proteomes" id="UP000271098"/>
    </source>
</evidence>
<protein>
    <submittedName>
        <fullName evidence="1">Uncharacterized protein</fullName>
    </submittedName>
</protein>
<evidence type="ECO:0000313" key="1">
    <source>
        <dbReference type="EMBL" id="VDK72540.1"/>
    </source>
</evidence>
<dbReference type="EMBL" id="UYRT01031012">
    <property type="protein sequence ID" value="VDK72540.1"/>
    <property type="molecule type" value="Genomic_DNA"/>
</dbReference>
<dbReference type="AlphaFoldDB" id="A0A3P6SXQ9"/>
<proteinExistence type="predicted"/>
<gene>
    <name evidence="1" type="ORF">GPUH_LOCUS9453</name>
</gene>
<organism evidence="1 2">
    <name type="scientific">Gongylonema pulchrum</name>
    <dbReference type="NCBI Taxonomy" id="637853"/>
    <lineage>
        <taxon>Eukaryota</taxon>
        <taxon>Metazoa</taxon>
        <taxon>Ecdysozoa</taxon>
        <taxon>Nematoda</taxon>
        <taxon>Chromadorea</taxon>
        <taxon>Rhabditida</taxon>
        <taxon>Spirurina</taxon>
        <taxon>Spiruromorpha</taxon>
        <taxon>Spiruroidea</taxon>
        <taxon>Gongylonematidae</taxon>
        <taxon>Gongylonema</taxon>
    </lineage>
</organism>
<name>A0A3P6SXQ9_9BILA</name>
<dbReference type="Proteomes" id="UP000271098">
    <property type="component" value="Unassembled WGS sequence"/>
</dbReference>